<dbReference type="Proteomes" id="UP000077266">
    <property type="component" value="Unassembled WGS sequence"/>
</dbReference>
<keyword evidence="4" id="KW-1185">Reference proteome</keyword>
<dbReference type="PANTHER" id="PTHR21024">
    <property type="entry name" value="GROWTH HORMONE-INDUCIBLE SOLUBLE PROTEIN-RELATED"/>
    <property type="match status" value="1"/>
</dbReference>
<comment type="similarity">
    <text evidence="1">Belongs to the complex I LYR family.</text>
</comment>
<evidence type="ECO:0000313" key="4">
    <source>
        <dbReference type="Proteomes" id="UP000077266"/>
    </source>
</evidence>
<evidence type="ECO:0000259" key="2">
    <source>
        <dbReference type="Pfam" id="PF05347"/>
    </source>
</evidence>
<dbReference type="CDD" id="cd20265">
    <property type="entry name" value="Complex1_LYR_ETFRF1_LYRM5"/>
    <property type="match status" value="1"/>
</dbReference>
<feature type="domain" description="Complex 1 LYR protein" evidence="2">
    <location>
        <begin position="7"/>
        <end position="57"/>
    </location>
</feature>
<protein>
    <recommendedName>
        <fullName evidence="2">Complex 1 LYR protein domain-containing protein</fullName>
    </recommendedName>
</protein>
<dbReference type="GO" id="GO:0022904">
    <property type="term" value="P:respiratory electron transport chain"/>
    <property type="evidence" value="ECO:0007669"/>
    <property type="project" value="TreeGrafter"/>
</dbReference>
<proteinExistence type="inferred from homology"/>
<dbReference type="OrthoDB" id="10258445at2759"/>
<dbReference type="PANTHER" id="PTHR21024:SF0">
    <property type="entry name" value="ELECTRON TRANSFER FLAVOPROTEIN REGULATORY FACTOR 1"/>
    <property type="match status" value="1"/>
</dbReference>
<dbReference type="STRING" id="1314781.A0A165GIH3"/>
<dbReference type="Pfam" id="PF05347">
    <property type="entry name" value="Complex1_LYR"/>
    <property type="match status" value="1"/>
</dbReference>
<evidence type="ECO:0000313" key="3">
    <source>
        <dbReference type="EMBL" id="KZV90573.1"/>
    </source>
</evidence>
<dbReference type="EMBL" id="KV426046">
    <property type="protein sequence ID" value="KZV90573.1"/>
    <property type="molecule type" value="Genomic_DNA"/>
</dbReference>
<dbReference type="GO" id="GO:0005739">
    <property type="term" value="C:mitochondrion"/>
    <property type="evidence" value="ECO:0007669"/>
    <property type="project" value="TreeGrafter"/>
</dbReference>
<organism evidence="3 4">
    <name type="scientific">Exidia glandulosa HHB12029</name>
    <dbReference type="NCBI Taxonomy" id="1314781"/>
    <lineage>
        <taxon>Eukaryota</taxon>
        <taxon>Fungi</taxon>
        <taxon>Dikarya</taxon>
        <taxon>Basidiomycota</taxon>
        <taxon>Agaricomycotina</taxon>
        <taxon>Agaricomycetes</taxon>
        <taxon>Auriculariales</taxon>
        <taxon>Exidiaceae</taxon>
        <taxon>Exidia</taxon>
    </lineage>
</organism>
<name>A0A165GIH3_EXIGL</name>
<dbReference type="AlphaFoldDB" id="A0A165GIH3"/>
<dbReference type="InterPro" id="IPR008011">
    <property type="entry name" value="Complex1_LYR_dom"/>
</dbReference>
<dbReference type="InParanoid" id="A0A165GIH3"/>
<evidence type="ECO:0000256" key="1">
    <source>
        <dbReference type="ARBA" id="ARBA00009508"/>
    </source>
</evidence>
<sequence length="84" mass="10186">MNPQRMRAIKLYKELMFLGRNYPDASYDFNGRMRRLFEKNKSLTDPEEIEKAIQLGEFIRNETLALYSLRKYRHLRRSYPPSDP</sequence>
<accession>A0A165GIH3</accession>
<reference evidence="3 4" key="1">
    <citation type="journal article" date="2016" name="Mol. Biol. Evol.">
        <title>Comparative Genomics of Early-Diverging Mushroom-Forming Fungi Provides Insights into the Origins of Lignocellulose Decay Capabilities.</title>
        <authorList>
            <person name="Nagy L.G."/>
            <person name="Riley R."/>
            <person name="Tritt A."/>
            <person name="Adam C."/>
            <person name="Daum C."/>
            <person name="Floudas D."/>
            <person name="Sun H."/>
            <person name="Yadav J.S."/>
            <person name="Pangilinan J."/>
            <person name="Larsson K.H."/>
            <person name="Matsuura K."/>
            <person name="Barry K."/>
            <person name="Labutti K."/>
            <person name="Kuo R."/>
            <person name="Ohm R.A."/>
            <person name="Bhattacharya S.S."/>
            <person name="Shirouzu T."/>
            <person name="Yoshinaga Y."/>
            <person name="Martin F.M."/>
            <person name="Grigoriev I.V."/>
            <person name="Hibbett D.S."/>
        </authorList>
    </citation>
    <scope>NUCLEOTIDE SEQUENCE [LARGE SCALE GENOMIC DNA]</scope>
    <source>
        <strain evidence="3 4">HHB12029</strain>
    </source>
</reference>
<dbReference type="InterPro" id="IPR045296">
    <property type="entry name" value="Complex1_LYR_ETFRF1_LYRM5"/>
</dbReference>
<gene>
    <name evidence="3" type="ORF">EXIGLDRAFT_720266</name>
</gene>
<dbReference type="GO" id="GO:0090324">
    <property type="term" value="P:negative regulation of oxidative phosphorylation"/>
    <property type="evidence" value="ECO:0007669"/>
    <property type="project" value="InterPro"/>
</dbReference>
<dbReference type="InterPro" id="IPR052000">
    <property type="entry name" value="ETFRF1"/>
</dbReference>